<comment type="function">
    <text evidence="6">Catalyzes the reduction of dTDP-6-deoxy-L-lyxo-4-hexulose to yield dTDP-L-rhamnose.</text>
</comment>
<comment type="caution">
    <text evidence="8">The sequence shown here is derived from an EMBL/GenBank/DDBJ whole genome shotgun (WGS) entry which is preliminary data.</text>
</comment>
<proteinExistence type="inferred from homology"/>
<evidence type="ECO:0000256" key="2">
    <source>
        <dbReference type="ARBA" id="ARBA00010944"/>
    </source>
</evidence>
<evidence type="ECO:0000256" key="1">
    <source>
        <dbReference type="ARBA" id="ARBA00004781"/>
    </source>
</evidence>
<dbReference type="PANTHER" id="PTHR10491">
    <property type="entry name" value="DTDP-4-DEHYDRORHAMNOSE REDUCTASE"/>
    <property type="match status" value="1"/>
</dbReference>
<dbReference type="InterPro" id="IPR029903">
    <property type="entry name" value="RmlD-like-bd"/>
</dbReference>
<dbReference type="PANTHER" id="PTHR10491:SF4">
    <property type="entry name" value="METHIONINE ADENOSYLTRANSFERASE 2 SUBUNIT BETA"/>
    <property type="match status" value="1"/>
</dbReference>
<comment type="catalytic activity">
    <reaction evidence="5">
        <text>dTDP-beta-L-rhamnose + NADP(+) = dTDP-4-dehydro-beta-L-rhamnose + NADPH + H(+)</text>
        <dbReference type="Rhea" id="RHEA:21796"/>
        <dbReference type="ChEBI" id="CHEBI:15378"/>
        <dbReference type="ChEBI" id="CHEBI:57510"/>
        <dbReference type="ChEBI" id="CHEBI:57783"/>
        <dbReference type="ChEBI" id="CHEBI:58349"/>
        <dbReference type="ChEBI" id="CHEBI:62830"/>
        <dbReference type="EC" id="1.1.1.133"/>
    </reaction>
</comment>
<evidence type="ECO:0000256" key="6">
    <source>
        <dbReference type="RuleBase" id="RU364082"/>
    </source>
</evidence>
<comment type="similarity">
    <text evidence="2 6">Belongs to the dTDP-4-dehydrorhamnose reductase family.</text>
</comment>
<dbReference type="CDD" id="cd05254">
    <property type="entry name" value="dTDP_HR_like_SDR_e"/>
    <property type="match status" value="1"/>
</dbReference>
<dbReference type="Proteomes" id="UP001165653">
    <property type="component" value="Unassembled WGS sequence"/>
</dbReference>
<protein>
    <recommendedName>
        <fullName evidence="4 6">dTDP-4-dehydrorhamnose reductase</fullName>
        <ecNumber evidence="3 6">1.1.1.133</ecNumber>
    </recommendedName>
</protein>
<organism evidence="8 9">
    <name type="scientific">Luteolibacter rhizosphaerae</name>
    <dbReference type="NCBI Taxonomy" id="2989719"/>
    <lineage>
        <taxon>Bacteria</taxon>
        <taxon>Pseudomonadati</taxon>
        <taxon>Verrucomicrobiota</taxon>
        <taxon>Verrucomicrobiia</taxon>
        <taxon>Verrucomicrobiales</taxon>
        <taxon>Verrucomicrobiaceae</taxon>
        <taxon>Luteolibacter</taxon>
    </lineage>
</organism>
<keyword evidence="6" id="KW-0560">Oxidoreductase</keyword>
<evidence type="ECO:0000256" key="4">
    <source>
        <dbReference type="ARBA" id="ARBA00017099"/>
    </source>
</evidence>
<name>A0ABT3FY81_9BACT</name>
<dbReference type="InterPro" id="IPR005913">
    <property type="entry name" value="dTDP_dehydrorham_reduct"/>
</dbReference>
<dbReference type="SUPFAM" id="SSF51735">
    <property type="entry name" value="NAD(P)-binding Rossmann-fold domains"/>
    <property type="match status" value="1"/>
</dbReference>
<dbReference type="EMBL" id="JAPDDR010000002">
    <property type="protein sequence ID" value="MCW1912553.1"/>
    <property type="molecule type" value="Genomic_DNA"/>
</dbReference>
<dbReference type="Gene3D" id="3.40.50.720">
    <property type="entry name" value="NAD(P)-binding Rossmann-like Domain"/>
    <property type="match status" value="1"/>
</dbReference>
<accession>A0ABT3FY81</accession>
<dbReference type="Pfam" id="PF04321">
    <property type="entry name" value="RmlD_sub_bind"/>
    <property type="match status" value="1"/>
</dbReference>
<evidence type="ECO:0000256" key="3">
    <source>
        <dbReference type="ARBA" id="ARBA00012929"/>
    </source>
</evidence>
<dbReference type="InterPro" id="IPR036291">
    <property type="entry name" value="NAD(P)-bd_dom_sf"/>
</dbReference>
<reference evidence="8" key="1">
    <citation type="submission" date="2022-10" db="EMBL/GenBank/DDBJ databases">
        <title>Luteolibacter sp. GHJ8, whole genome shotgun sequencing project.</title>
        <authorList>
            <person name="Zhao G."/>
            <person name="Shen L."/>
        </authorList>
    </citation>
    <scope>NUCLEOTIDE SEQUENCE</scope>
    <source>
        <strain evidence="8">GHJ8</strain>
    </source>
</reference>
<dbReference type="EC" id="1.1.1.133" evidence="3 6"/>
<dbReference type="Gene3D" id="3.90.25.10">
    <property type="entry name" value="UDP-galactose 4-epimerase, domain 1"/>
    <property type="match status" value="1"/>
</dbReference>
<evidence type="ECO:0000313" key="8">
    <source>
        <dbReference type="EMBL" id="MCW1912553.1"/>
    </source>
</evidence>
<evidence type="ECO:0000259" key="7">
    <source>
        <dbReference type="Pfam" id="PF04321"/>
    </source>
</evidence>
<comment type="pathway">
    <text evidence="1 6">Carbohydrate biosynthesis; dTDP-L-rhamnose biosynthesis.</text>
</comment>
<feature type="domain" description="RmlD-like substrate binding" evidence="7">
    <location>
        <begin position="1"/>
        <end position="281"/>
    </location>
</feature>
<evidence type="ECO:0000313" key="9">
    <source>
        <dbReference type="Proteomes" id="UP001165653"/>
    </source>
</evidence>
<evidence type="ECO:0000256" key="5">
    <source>
        <dbReference type="ARBA" id="ARBA00048200"/>
    </source>
</evidence>
<sequence>MRLAITGTTGRVGRALADRLSRDHEVIELPRTRLDLADPASVEQLEDLDFDLLLNPGGLTNLEQCEDDPDLAWQVNAEAPIRMAEICRRTGRKILHFSTDYVFDGIEPGRRSEEDPPSPISVYGRTKEKGERGVLATGGTVLRVSWVFGPEKAAFPDLVLARALAGEEVSAVADKFSLPAYTRDLGEWTSALITKGCPSGLFHACNGGPVTSWHGIAVEILAYLKETRGMNLPAPKPLLLAEMSAFRAPRPRHTAMATERLESLLGEPLRDWRLALREHLDSRILSR</sequence>
<keyword evidence="6" id="KW-0521">NADP</keyword>
<gene>
    <name evidence="8" type="ORF">OJ996_03140</name>
</gene>
<keyword evidence="9" id="KW-1185">Reference proteome</keyword>
<dbReference type="RefSeq" id="WP_264511066.1">
    <property type="nucleotide sequence ID" value="NZ_JAPDDR010000002.1"/>
</dbReference>